<evidence type="ECO:0008006" key="5">
    <source>
        <dbReference type="Google" id="ProtNLM"/>
    </source>
</evidence>
<dbReference type="AlphaFoldDB" id="A0A3E4MQ89"/>
<sequence length="682" mass="79443">MRKQLIGSLFAFAMAGQLWGQGLYEKYERMLTLPEGYVCYRVDGKIKVDGKLNEADWQKAQSTSSFVDISGEGFAKPCYDTSAKMLWDDNYLYVGAVLLEDDIKAKLSQRDTIIYYDNDFEVFLDPDGDGQNYFEIETNAKGVIFDLMLDKPYRSGGNFMIQWDCPGLQLAIHREGTLNKSKDKDKQWSVEMAIPHKALTVNFSNPDQAGNCWRINFSRVQWLKPGQREENWVWMPTGRIDMHMPDRWGFLYLSDKVIGTGTDSFKYPYNMAAYKLLWAMFYAQLDNYAKEKNYIRSKENFFLTEAELKDLPAGAEILVEATQRTFCMSVSVPEEKVRYVVDHNGRFTREAITPRQVKNWVWMRINKEKGDAYNKKYFALMKQCGISGVMFEGYDEATYRMCKEAGLEAHYWKWTMNRREVRETHPDWFAVNRKGESCYDKPAYVDYYRFLCPNHEGVAEYLAADYLKEVNLPYVDGVHLDYVRFPDVVLPVSLWKNYGIEQTSELPEYDYCYCEVCRKMFKEQTGKDPLELKYPMEDQSWINFRLDAITRVVNKITQTIKADGKRISAAVFPGPSMARKMVRQDWGQWSLDAYFPMIYNGFYYEGPEWIGRSVKESVQTINGRAKIYAGLMFPDIKNTFEQALDEAFNNGASGVSFFDGPDEEYLHKFKAYLDKRGFEVAK</sequence>
<accession>A0A3E4MQ89</accession>
<dbReference type="InterPro" id="IPR003790">
    <property type="entry name" value="GHL10"/>
</dbReference>
<dbReference type="EMBL" id="QSQT01000037">
    <property type="protein sequence ID" value="RGK51911.1"/>
    <property type="molecule type" value="Genomic_DNA"/>
</dbReference>
<keyword evidence="4" id="KW-1185">Reference proteome</keyword>
<dbReference type="CDD" id="cd09620">
    <property type="entry name" value="CBM9_like_3"/>
    <property type="match status" value="1"/>
</dbReference>
<reference evidence="3 4" key="1">
    <citation type="submission" date="2018-08" db="EMBL/GenBank/DDBJ databases">
        <title>A genome reference for cultivated species of the human gut microbiota.</title>
        <authorList>
            <person name="Zou Y."/>
            <person name="Xue W."/>
            <person name="Luo G."/>
        </authorList>
    </citation>
    <scope>NUCLEOTIDE SEQUENCE [LARGE SCALE GENOMIC DNA]</scope>
    <source>
        <strain evidence="3 4">TF10-3AC</strain>
    </source>
</reference>
<dbReference type="SUPFAM" id="SSF49344">
    <property type="entry name" value="CBD9-like"/>
    <property type="match status" value="1"/>
</dbReference>
<feature type="domain" description="Carbohydrate-binding" evidence="2">
    <location>
        <begin position="48"/>
        <end position="255"/>
    </location>
</feature>
<feature type="domain" description="Glycosyl hydrolase-like 10" evidence="1">
    <location>
        <begin position="407"/>
        <end position="639"/>
    </location>
</feature>
<evidence type="ECO:0000313" key="4">
    <source>
        <dbReference type="Proteomes" id="UP000260862"/>
    </source>
</evidence>
<dbReference type="GO" id="GO:0016052">
    <property type="term" value="P:carbohydrate catabolic process"/>
    <property type="evidence" value="ECO:0007669"/>
    <property type="project" value="InterPro"/>
</dbReference>
<dbReference type="GO" id="GO:0004553">
    <property type="term" value="F:hydrolase activity, hydrolyzing O-glycosyl compounds"/>
    <property type="evidence" value="ECO:0007669"/>
    <property type="project" value="InterPro"/>
</dbReference>
<dbReference type="Pfam" id="PF06452">
    <property type="entry name" value="CBM9_1"/>
    <property type="match status" value="1"/>
</dbReference>
<protein>
    <recommendedName>
        <fullName evidence="5">Family 10 glycosylhydrolase</fullName>
    </recommendedName>
</protein>
<dbReference type="Gene3D" id="3.20.20.80">
    <property type="entry name" value="Glycosidases"/>
    <property type="match status" value="1"/>
</dbReference>
<dbReference type="GO" id="GO:0030246">
    <property type="term" value="F:carbohydrate binding"/>
    <property type="evidence" value="ECO:0007669"/>
    <property type="project" value="InterPro"/>
</dbReference>
<evidence type="ECO:0000259" key="2">
    <source>
        <dbReference type="Pfam" id="PF06452"/>
    </source>
</evidence>
<dbReference type="Pfam" id="PF02638">
    <property type="entry name" value="GHL10"/>
    <property type="match status" value="1"/>
</dbReference>
<dbReference type="PANTHER" id="PTHR35532">
    <property type="entry name" value="SIMILAR TO POLYHYDROXYALKANOATE DEPOLYMERASE"/>
    <property type="match status" value="1"/>
</dbReference>
<dbReference type="PANTHER" id="PTHR35532:SF5">
    <property type="entry name" value="CARBOHYDRATE-BINDING DOMAIN-CONTAINING PROTEIN"/>
    <property type="match status" value="1"/>
</dbReference>
<gene>
    <name evidence="3" type="ORF">DXD04_14635</name>
</gene>
<evidence type="ECO:0000313" key="3">
    <source>
        <dbReference type="EMBL" id="RGK51911.1"/>
    </source>
</evidence>
<dbReference type="InterPro" id="IPR010502">
    <property type="entry name" value="Carb-bd_dom_fam9"/>
</dbReference>
<dbReference type="Proteomes" id="UP000260862">
    <property type="component" value="Unassembled WGS sequence"/>
</dbReference>
<name>A0A3E4MQ89_9BACT</name>
<proteinExistence type="predicted"/>
<comment type="caution">
    <text evidence="3">The sequence shown here is derived from an EMBL/GenBank/DDBJ whole genome shotgun (WGS) entry which is preliminary data.</text>
</comment>
<organism evidence="3 4">
    <name type="scientific">Phocaeicola plebeius</name>
    <dbReference type="NCBI Taxonomy" id="310297"/>
    <lineage>
        <taxon>Bacteria</taxon>
        <taxon>Pseudomonadati</taxon>
        <taxon>Bacteroidota</taxon>
        <taxon>Bacteroidia</taxon>
        <taxon>Bacteroidales</taxon>
        <taxon>Bacteroidaceae</taxon>
        <taxon>Phocaeicola</taxon>
    </lineage>
</organism>
<evidence type="ECO:0000259" key="1">
    <source>
        <dbReference type="Pfam" id="PF02638"/>
    </source>
</evidence>
<dbReference type="Gene3D" id="2.60.40.1190">
    <property type="match status" value="1"/>
</dbReference>